<dbReference type="Pfam" id="PF03547">
    <property type="entry name" value="Mem_trans"/>
    <property type="match status" value="2"/>
</dbReference>
<evidence type="ECO:0000256" key="5">
    <source>
        <dbReference type="ARBA" id="ARBA00022692"/>
    </source>
</evidence>
<keyword evidence="4" id="KW-1003">Cell membrane</keyword>
<keyword evidence="6 8" id="KW-1133">Transmembrane helix</keyword>
<evidence type="ECO:0000313" key="10">
    <source>
        <dbReference type="Proteomes" id="UP000198888"/>
    </source>
</evidence>
<dbReference type="PANTHER" id="PTHR36838">
    <property type="entry name" value="AUXIN EFFLUX CARRIER FAMILY PROTEIN"/>
    <property type="match status" value="1"/>
</dbReference>
<dbReference type="Gene3D" id="1.20.1530.20">
    <property type="match status" value="1"/>
</dbReference>
<dbReference type="AlphaFoldDB" id="A0A1H6XLS4"/>
<dbReference type="KEGG" id="hae:halTADL_0060"/>
<comment type="subcellular location">
    <subcellularLocation>
        <location evidence="1">Cell membrane</location>
        <topology evidence="1">Multi-pass membrane protein</topology>
    </subcellularLocation>
</comment>
<dbReference type="STRING" id="1073996.SAMN05444271_14220"/>
<feature type="transmembrane region" description="Helical" evidence="8">
    <location>
        <begin position="205"/>
        <end position="225"/>
    </location>
</feature>
<gene>
    <name evidence="9" type="ORF">SAMN05444271_14220</name>
</gene>
<protein>
    <recommendedName>
        <fullName evidence="11">Malonate transporter</fullName>
    </recommendedName>
</protein>
<feature type="transmembrane region" description="Helical" evidence="8">
    <location>
        <begin position="80"/>
        <end position="98"/>
    </location>
</feature>
<reference evidence="9 10" key="1">
    <citation type="submission" date="2016-10" db="EMBL/GenBank/DDBJ databases">
        <authorList>
            <person name="de Groot N.N."/>
        </authorList>
    </citation>
    <scope>NUCLEOTIDE SEQUENCE [LARGE SCALE GENOMIC DNA]</scope>
    <source>
        <strain evidence="9 10">DSM 22187</strain>
    </source>
</reference>
<dbReference type="InterPro" id="IPR038770">
    <property type="entry name" value="Na+/solute_symporter_sf"/>
</dbReference>
<feature type="transmembrane region" description="Helical" evidence="8">
    <location>
        <begin position="52"/>
        <end position="68"/>
    </location>
</feature>
<comment type="similarity">
    <text evidence="2">Belongs to the auxin efflux carrier (TC 2.A.69) family.</text>
</comment>
<evidence type="ECO:0000256" key="6">
    <source>
        <dbReference type="ARBA" id="ARBA00022989"/>
    </source>
</evidence>
<sequence>MVVLPSLSELLALLASMDVLIRLCGLLVVLLVGTGLRRGGILNASRTERLNAATYYIALPALVFTATYDQDIAAIITPRLVGGVVGVLLVTAAIAWLLNRRRDVPARQSVAMIQSYHSNLGYLGLPLVAATFDAEVTAIASVVLGIGSLVQVPITVLILVTINGADTRLVDRLAQLATNPVLLALLAGIAVGSLGLPVAQPVTVALDGLAALALPLALLCVGATLDVDGPSVDLGATGSVVGLKLVVMPALAWLAFSALGVGTSTFTAAVVMLGTPTAVSTYVFANELGGDSEFASLNVFATTLVSVGSLFVLIRLVS</sequence>
<feature type="transmembrane region" description="Helical" evidence="8">
    <location>
        <begin position="246"/>
        <end position="274"/>
    </location>
</feature>
<feature type="transmembrane region" description="Helical" evidence="8">
    <location>
        <begin position="294"/>
        <end position="317"/>
    </location>
</feature>
<dbReference type="EMBL" id="FNYR01000042">
    <property type="protein sequence ID" value="SEJ30033.1"/>
    <property type="molecule type" value="Genomic_DNA"/>
</dbReference>
<evidence type="ECO:0008006" key="11">
    <source>
        <dbReference type="Google" id="ProtNLM"/>
    </source>
</evidence>
<keyword evidence="5 8" id="KW-0812">Transmembrane</keyword>
<keyword evidence="10" id="KW-1185">Reference proteome</keyword>
<dbReference type="GO" id="GO:0055085">
    <property type="term" value="P:transmembrane transport"/>
    <property type="evidence" value="ECO:0007669"/>
    <property type="project" value="InterPro"/>
</dbReference>
<evidence type="ECO:0000256" key="2">
    <source>
        <dbReference type="ARBA" id="ARBA00010145"/>
    </source>
</evidence>
<dbReference type="GO" id="GO:0005886">
    <property type="term" value="C:plasma membrane"/>
    <property type="evidence" value="ECO:0007669"/>
    <property type="project" value="UniProtKB-SubCell"/>
</dbReference>
<accession>A0A1H6XLS4</accession>
<name>A0A1H6XLS4_9EURY</name>
<evidence type="ECO:0000256" key="8">
    <source>
        <dbReference type="SAM" id="Phobius"/>
    </source>
</evidence>
<organism evidence="9 10">
    <name type="scientific">Halohasta litchfieldiae</name>
    <dbReference type="NCBI Taxonomy" id="1073996"/>
    <lineage>
        <taxon>Archaea</taxon>
        <taxon>Methanobacteriati</taxon>
        <taxon>Methanobacteriota</taxon>
        <taxon>Stenosarchaea group</taxon>
        <taxon>Halobacteria</taxon>
        <taxon>Halobacteriales</taxon>
        <taxon>Haloferacaceae</taxon>
        <taxon>Halohasta</taxon>
    </lineage>
</organism>
<evidence type="ECO:0000256" key="4">
    <source>
        <dbReference type="ARBA" id="ARBA00022475"/>
    </source>
</evidence>
<feature type="transmembrane region" description="Helical" evidence="8">
    <location>
        <begin position="138"/>
        <end position="160"/>
    </location>
</feature>
<dbReference type="Proteomes" id="UP000198888">
    <property type="component" value="Unassembled WGS sequence"/>
</dbReference>
<proteinExistence type="inferred from homology"/>
<accession>A0A2H4PXQ0</accession>
<keyword evidence="7 8" id="KW-0472">Membrane</keyword>
<keyword evidence="3" id="KW-0813">Transport</keyword>
<evidence type="ECO:0000256" key="7">
    <source>
        <dbReference type="ARBA" id="ARBA00023136"/>
    </source>
</evidence>
<feature type="transmembrane region" description="Helical" evidence="8">
    <location>
        <begin position="181"/>
        <end position="199"/>
    </location>
</feature>
<evidence type="ECO:0000256" key="3">
    <source>
        <dbReference type="ARBA" id="ARBA00022448"/>
    </source>
</evidence>
<evidence type="ECO:0000256" key="1">
    <source>
        <dbReference type="ARBA" id="ARBA00004651"/>
    </source>
</evidence>
<dbReference type="InterPro" id="IPR004776">
    <property type="entry name" value="Mem_transp_PIN-like"/>
</dbReference>
<evidence type="ECO:0000313" key="9">
    <source>
        <dbReference type="EMBL" id="SEJ30033.1"/>
    </source>
</evidence>
<feature type="transmembrane region" description="Helical" evidence="8">
    <location>
        <begin position="12"/>
        <end position="32"/>
    </location>
</feature>